<feature type="domain" description="TLDc" evidence="6">
    <location>
        <begin position="379"/>
        <end position="586"/>
    </location>
</feature>
<feature type="region of interest" description="Disordered" evidence="5">
    <location>
        <begin position="639"/>
        <end position="660"/>
    </location>
</feature>
<comment type="subcellular location">
    <subcellularLocation>
        <location evidence="1">Mitochondrion</location>
    </subcellularLocation>
</comment>
<proteinExistence type="inferred from homology"/>
<accession>A0ABD3QAU2</accession>
<dbReference type="SMART" id="SM00584">
    <property type="entry name" value="TLDc"/>
    <property type="match status" value="1"/>
</dbReference>
<dbReference type="PANTHER" id="PTHR23354">
    <property type="entry name" value="NUCLEOLAR PROTEIN 7/ESTROGEN RECEPTOR COACTIVATOR-RELATED"/>
    <property type="match status" value="1"/>
</dbReference>
<sequence length="660" mass="72681">MGNSASSTKEATQLIKERTFIRSLGDRYPLGDSELRKWVWCHQRLVEHSSPPNFPSDGSLLLSLAVWSVIYGDYNPYVKGRPESSSFYDNVSNARKLTEAMKIVEQHILPHELGARLIRQALSVSDTESTLRDKSHTNTPFNFPNPSMPREEVITWQNNNYSIRSSTNEVNNYAREDFLEVISVSCGRRGSRAALKKMFMLCCIEGGGKVANASDVIYMAYCLTVAASYLKNVATNLNNQSTVQELDWRCFVPQKNEKDMKAMVDSLINSAKRQRKDGRGGFTCNFDYSYSSSTASKSSGADDTVSLDEFLEWAETAVPMISSALPTFLHVLLSYFSPINALENRDEQQHRFPPGVTPIWIPSLTVETKDSTSIPASSTLVDPSTSLFDLFALSCTSLSLASGRWHRLFSSEANGLSCNRLMHSLLGYGGPTLILIRSKGDGGTFGAYTFTPWNQESGTFYGNSDCFLFRLGPDPFSVYRPKGSGSGISNSIDDNRPKAASNNENSETRNFQYFNPEARSKGYDGLSHGIGFGGTPELPRLFIDEVLDGCCAKAEDLTYDNGPLVSGNSTSNGNFEVEAIEAWGVGSPQLIEEALLARDGQREDAAKRIRRAMKGAKGQFLEDFQSGLAGSKLFQHRNEISGRDGGCDLDEAEGDGRASN</sequence>
<dbReference type="Proteomes" id="UP001516023">
    <property type="component" value="Unassembled WGS sequence"/>
</dbReference>
<dbReference type="GO" id="GO:0005739">
    <property type="term" value="C:mitochondrion"/>
    <property type="evidence" value="ECO:0007669"/>
    <property type="project" value="UniProtKB-SubCell"/>
</dbReference>
<evidence type="ECO:0000256" key="2">
    <source>
        <dbReference type="ARBA" id="ARBA00009540"/>
    </source>
</evidence>
<protein>
    <recommendedName>
        <fullName evidence="4">Oxidation resistance protein 1</fullName>
    </recommendedName>
</protein>
<gene>
    <name evidence="7" type="ORF">HJC23_009877</name>
</gene>
<keyword evidence="3" id="KW-0496">Mitochondrion</keyword>
<dbReference type="PROSITE" id="PS51886">
    <property type="entry name" value="TLDC"/>
    <property type="match status" value="1"/>
</dbReference>
<name>A0ABD3QAU2_9STRA</name>
<feature type="region of interest" description="Disordered" evidence="5">
    <location>
        <begin position="487"/>
        <end position="507"/>
    </location>
</feature>
<evidence type="ECO:0000259" key="6">
    <source>
        <dbReference type="PROSITE" id="PS51886"/>
    </source>
</evidence>
<keyword evidence="8" id="KW-1185">Reference proteome</keyword>
<comment type="similarity">
    <text evidence="2">Belongs to the OXR1 family.</text>
</comment>
<organism evidence="7 8">
    <name type="scientific">Cyclotella cryptica</name>
    <dbReference type="NCBI Taxonomy" id="29204"/>
    <lineage>
        <taxon>Eukaryota</taxon>
        <taxon>Sar</taxon>
        <taxon>Stramenopiles</taxon>
        <taxon>Ochrophyta</taxon>
        <taxon>Bacillariophyta</taxon>
        <taxon>Coscinodiscophyceae</taxon>
        <taxon>Thalassiosirophycidae</taxon>
        <taxon>Stephanodiscales</taxon>
        <taxon>Stephanodiscaceae</taxon>
        <taxon>Cyclotella</taxon>
    </lineage>
</organism>
<dbReference type="PANTHER" id="PTHR23354:SF62">
    <property type="entry name" value="MUSTARD, ISOFORM V"/>
    <property type="match status" value="1"/>
</dbReference>
<evidence type="ECO:0000256" key="5">
    <source>
        <dbReference type="SAM" id="MobiDB-lite"/>
    </source>
</evidence>
<dbReference type="Pfam" id="PF07534">
    <property type="entry name" value="TLD"/>
    <property type="match status" value="1"/>
</dbReference>
<dbReference type="EMBL" id="JABMIG020000054">
    <property type="protein sequence ID" value="KAL3797513.1"/>
    <property type="molecule type" value="Genomic_DNA"/>
</dbReference>
<evidence type="ECO:0000313" key="8">
    <source>
        <dbReference type="Proteomes" id="UP001516023"/>
    </source>
</evidence>
<evidence type="ECO:0000313" key="7">
    <source>
        <dbReference type="EMBL" id="KAL3797513.1"/>
    </source>
</evidence>
<dbReference type="AlphaFoldDB" id="A0ABD3QAU2"/>
<reference evidence="7 8" key="1">
    <citation type="journal article" date="2020" name="G3 (Bethesda)">
        <title>Improved Reference Genome for Cyclotella cryptica CCMP332, a Model for Cell Wall Morphogenesis, Salinity Adaptation, and Lipid Production in Diatoms (Bacillariophyta).</title>
        <authorList>
            <person name="Roberts W.R."/>
            <person name="Downey K.M."/>
            <person name="Ruck E.C."/>
            <person name="Traller J.C."/>
            <person name="Alverson A.J."/>
        </authorList>
    </citation>
    <scope>NUCLEOTIDE SEQUENCE [LARGE SCALE GENOMIC DNA]</scope>
    <source>
        <strain evidence="7 8">CCMP332</strain>
    </source>
</reference>
<dbReference type="InterPro" id="IPR006571">
    <property type="entry name" value="TLDc_dom"/>
</dbReference>
<evidence type="ECO:0000256" key="3">
    <source>
        <dbReference type="ARBA" id="ARBA00023128"/>
    </source>
</evidence>
<evidence type="ECO:0000256" key="4">
    <source>
        <dbReference type="ARBA" id="ARBA00040604"/>
    </source>
</evidence>
<comment type="caution">
    <text evidence="7">The sequence shown here is derived from an EMBL/GenBank/DDBJ whole genome shotgun (WGS) entry which is preliminary data.</text>
</comment>
<evidence type="ECO:0000256" key="1">
    <source>
        <dbReference type="ARBA" id="ARBA00004173"/>
    </source>
</evidence>